<dbReference type="PROSITE" id="PS50042">
    <property type="entry name" value="CNMP_BINDING_3"/>
    <property type="match status" value="4"/>
</dbReference>
<sequence>MQPQGPLEALGPAKAPTGPMMPPAVADFSTDPRSYDDQNIERPPAGLQRMRRECTILQELEAGDRQANERNSLSTRLFELGMELRKVRQVNDILEAENADLRERILHQADAYPHAAEIRALARRSGPELAESVSYLIEENKFLRLKLQSSIRSQARLQGTATELGNALREHEERAYARELAESGVSNEYKMAATTEKPGDIPSTSPRTLCDKSPERPTSPTRGDFVRRYCVCSKKLQELLDCIDSQIGDYERGVWQTQVNVLEEERDNLMLKTVVMRQRLAEVQAKIVTDPFLAARFGAVEDGPGALGAGRARNPTLELRDTIVQLATVQDVNAELERRLASERNISRSWQTNLRALQRELRDHLADLAAASRASGLRCDILRGTLAQAGEAAAMKEIQGFTRSEKESLRLLRQARDRIAADANRIEAYAIRVRELEQEVANLRCDLTQLERGDTYKWEESAQVYTCDCDFSVAITGGDNASSDSDCTVSALRTARQLLVDRAETARVLESVQKRKHQLQTQQLASEEVLLPELAAPGGLSRSPLEDNTFALTMDITPIAAALFSDQPATGISVSKVYDALTVERGRDIFRRLMVLRKIANSATFYTEGTPSIPGAKLGPSAEVDTSERLDEIKHIQKSIDQRERSLQQAEEAMQARVALRQVESELIKKLKQNQEQFEEQRKKDAMKANEEMARQRREYEKQLETERARCEVLRKELELQAMELDLQRKIEEERIVERSQKENLELERELQKLRNQLRAMELEMQRISADAARESLAAKSAAAEERATLSAATQAAEHKANDALKQLHEHEKQDEMRAVENKLKQALASRAGPAPAPPLSRAPEEVSTKESISPLKKLKAAAHKVTMGQKFTRLAREKRTKTIAPPPSKSQSLVALPKVPPSQEPKPKPSDLSPRSYFRKMVTGKYTSLASAFRHMDVDHSNTVKLSEFANFVDDLGMNIPFSDTHDLYNTLAGPSDGMLLLNNFYKNLLGDSCTLTELHRRLEEIFGDVEQPFNDAGIPSEGRVTKEQFILIAEKSGVSTACANSLWDYMDRANRGSLQRENVLLLLEDNVDLDEVERVEQSASNVLTNVLNVFSGTTVTPKPAAKNPRRSSFKKLTYTAAREELGFTSKEAQVDAVLADCSPWDCIYPEDRKEMIADMKHRTVGKGQLIQKEDDPNCPLYIFLKGTVSIFQPGFIQYSFVESSPAPCMLYSENLVEGTPNKTCAKADSDEDVVMYTLDRAVFERSYERLLFQRQREVEDYQKLLRKVPVVNKLDPPLLRCLAASFRKQTFQPDEKIISEGDPANRVLMVKDGEAVALGLRTSKEEVEIRVYRPLDFFGDGTLIKSHTHTASVRARTDCTVLWMGSNIFYGVLRTLETEFRRRNGRATTLESGVMELQSQPSAGTTAGDELASMQSGALADEDIRNVPLVGAQQESQEPESLATAIPAQEKTLVDAELIEKLLQEETERMHEECGLLMEAIPVLKNLPKERRQELCNRMVREIYFPNQAIVLQGEAADKFYIVKSGTVSTEIYVGCGKMQKISEMTSGSFFGEMSIIKHEPRTAYIVAMTPVYVYALKASDFQELLGDTHEAFLEHAQRMYSQKTAKPIAMEEEAAHLSEAELPPVLNLLSGVPVIKLLNLEELNELARAFQVMNVREREVIMHEGDPADKFCIVIEGMVSIQKSLEPGKPRQEVAVVNAGEYLGEIGFLNNQPRTASCVAKTKVKLLYLGRAEFDQHLGRLAEAFLQQAESTYSTQQADIPDWLRDAKEKGAFYDPNAATDSTEDLEEPIRKFSLTEASDEAEANVYKKKKERKTSAEGGAAVVGAAVSVESRDLDRLRDLLAGTFKNKYGSLAHAFEEMDVNKSSIVDADEFYAFIKKSNVRGFRKAELDALFDELCRPIKGRLVVGNLYRNARGVEPTGAEIHLRAIEIYGSVLAAFKKTAGMDSTDLCTRDNFTSLAEKVGVDNDKAQRIWEEYIDGLANAPGAAVLG</sequence>
<dbReference type="Proteomes" id="UP000095192">
    <property type="component" value="Unassembled WGS sequence"/>
</dbReference>
<feature type="coiled-coil region" evidence="1">
    <location>
        <begin position="326"/>
        <end position="374"/>
    </location>
</feature>
<dbReference type="SMART" id="SM00100">
    <property type="entry name" value="cNMP"/>
    <property type="match status" value="4"/>
</dbReference>
<keyword evidence="1" id="KW-0175">Coiled coil</keyword>
<dbReference type="InterPro" id="IPR050503">
    <property type="entry name" value="cAMP-dep_PK_reg_su-like"/>
</dbReference>
<dbReference type="VEuPathDB" id="ToxoDB:cyc_07023"/>
<dbReference type="Gene3D" id="2.60.120.10">
    <property type="entry name" value="Jelly Rolls"/>
    <property type="match status" value="4"/>
</dbReference>
<dbReference type="InterPro" id="IPR000595">
    <property type="entry name" value="cNMP-bd_dom"/>
</dbReference>
<dbReference type="InterPro" id="IPR014710">
    <property type="entry name" value="RmlC-like_jellyroll"/>
</dbReference>
<dbReference type="PROSITE" id="PS00889">
    <property type="entry name" value="CNMP_BINDING_2"/>
    <property type="match status" value="1"/>
</dbReference>
<dbReference type="SUPFAM" id="SSF51206">
    <property type="entry name" value="cAMP-binding domain-like"/>
    <property type="match status" value="4"/>
</dbReference>
<dbReference type="InParanoid" id="A0A1D3DA77"/>
<feature type="domain" description="Cyclic nucleotide-binding" evidence="3">
    <location>
        <begin position="1272"/>
        <end position="1375"/>
    </location>
</feature>
<dbReference type="InterPro" id="IPR018488">
    <property type="entry name" value="cNMP-bd_CS"/>
</dbReference>
<comment type="caution">
    <text evidence="5">The sequence shown here is derived from an EMBL/GenBank/DDBJ whole genome shotgun (WGS) entry which is preliminary data.</text>
</comment>
<dbReference type="SUPFAM" id="SSF47473">
    <property type="entry name" value="EF-hand"/>
    <property type="match status" value="1"/>
</dbReference>
<dbReference type="Pfam" id="PF00027">
    <property type="entry name" value="cNMP_binding"/>
    <property type="match status" value="3"/>
</dbReference>
<dbReference type="GO" id="GO:0004862">
    <property type="term" value="F:cAMP-dependent protein kinase inhibitor activity"/>
    <property type="evidence" value="ECO:0007669"/>
    <property type="project" value="TreeGrafter"/>
</dbReference>
<feature type="domain" description="Cyclic nucleotide-binding" evidence="3">
    <location>
        <begin position="1485"/>
        <end position="1605"/>
    </location>
</feature>
<dbReference type="PANTHER" id="PTHR11635:SF152">
    <property type="entry name" value="CAMP-DEPENDENT PROTEIN KINASE TYPE I REGULATORY SUBUNIT-RELATED"/>
    <property type="match status" value="1"/>
</dbReference>
<protein>
    <submittedName>
        <fullName evidence="5">cAMP-dependent protein kinase regulatory</fullName>
    </submittedName>
</protein>
<evidence type="ECO:0000259" key="3">
    <source>
        <dbReference type="PROSITE" id="PS50042"/>
    </source>
</evidence>
<organism evidence="5 6">
    <name type="scientific">Cyclospora cayetanensis</name>
    <dbReference type="NCBI Taxonomy" id="88456"/>
    <lineage>
        <taxon>Eukaryota</taxon>
        <taxon>Sar</taxon>
        <taxon>Alveolata</taxon>
        <taxon>Apicomplexa</taxon>
        <taxon>Conoidasida</taxon>
        <taxon>Coccidia</taxon>
        <taxon>Eucoccidiorida</taxon>
        <taxon>Eimeriorina</taxon>
        <taxon>Eimeriidae</taxon>
        <taxon>Cyclospora</taxon>
    </lineage>
</organism>
<proteinExistence type="predicted"/>
<evidence type="ECO:0000259" key="4">
    <source>
        <dbReference type="PROSITE" id="PS50222"/>
    </source>
</evidence>
<feature type="coiled-coil region" evidence="1">
    <location>
        <begin position="419"/>
        <end position="453"/>
    </location>
</feature>
<dbReference type="InterPro" id="IPR018490">
    <property type="entry name" value="cNMP-bd_dom_sf"/>
</dbReference>
<dbReference type="EMBL" id="JROU02000103">
    <property type="protein sequence ID" value="OEH80348.1"/>
    <property type="molecule type" value="Genomic_DNA"/>
</dbReference>
<feature type="domain" description="EF-hand" evidence="4">
    <location>
        <begin position="1851"/>
        <end position="1886"/>
    </location>
</feature>
<dbReference type="SMART" id="SM00054">
    <property type="entry name" value="EFh"/>
    <property type="match status" value="2"/>
</dbReference>
<evidence type="ECO:0000256" key="2">
    <source>
        <dbReference type="SAM" id="MobiDB-lite"/>
    </source>
</evidence>
<feature type="domain" description="Cyclic nucleotide-binding" evidence="3">
    <location>
        <begin position="1151"/>
        <end position="1266"/>
    </location>
</feature>
<feature type="region of interest" description="Disordered" evidence="2">
    <location>
        <begin position="827"/>
        <end position="858"/>
    </location>
</feature>
<dbReference type="Gene3D" id="1.10.238.10">
    <property type="entry name" value="EF-hand"/>
    <property type="match status" value="1"/>
</dbReference>
<dbReference type="InterPro" id="IPR011992">
    <property type="entry name" value="EF-hand-dom_pair"/>
</dbReference>
<feature type="region of interest" description="Disordered" evidence="2">
    <location>
        <begin position="193"/>
        <end position="220"/>
    </location>
</feature>
<dbReference type="VEuPathDB" id="ToxoDB:LOC34620356"/>
<dbReference type="CDD" id="cd00038">
    <property type="entry name" value="CAP_ED"/>
    <property type="match status" value="3"/>
</dbReference>
<dbReference type="GO" id="GO:0005952">
    <property type="term" value="C:cAMP-dependent protein kinase complex"/>
    <property type="evidence" value="ECO:0007669"/>
    <property type="project" value="InterPro"/>
</dbReference>
<dbReference type="InterPro" id="IPR002048">
    <property type="entry name" value="EF_hand_dom"/>
</dbReference>
<evidence type="ECO:0000313" key="5">
    <source>
        <dbReference type="EMBL" id="OEH80348.1"/>
    </source>
</evidence>
<evidence type="ECO:0000313" key="6">
    <source>
        <dbReference type="Proteomes" id="UP000095192"/>
    </source>
</evidence>
<dbReference type="PROSITE" id="PS00888">
    <property type="entry name" value="CNMP_BINDING_1"/>
    <property type="match status" value="2"/>
</dbReference>
<accession>A0A1D3DA77</accession>
<name>A0A1D3DA77_9EIME</name>
<keyword evidence="6" id="KW-1185">Reference proteome</keyword>
<feature type="domain" description="EF-hand" evidence="4">
    <location>
        <begin position="925"/>
        <end position="960"/>
    </location>
</feature>
<dbReference type="PROSITE" id="PS50222">
    <property type="entry name" value="EF_HAND_2"/>
    <property type="match status" value="2"/>
</dbReference>
<dbReference type="GO" id="GO:0005829">
    <property type="term" value="C:cytosol"/>
    <property type="evidence" value="ECO:0007669"/>
    <property type="project" value="TreeGrafter"/>
</dbReference>
<reference evidence="5 6" key="1">
    <citation type="journal article" date="2016" name="BMC Genomics">
        <title>Comparative genomics reveals Cyclospora cayetanensis possesses coccidia-like metabolism and invasion components but unique surface antigens.</title>
        <authorList>
            <person name="Liu S."/>
            <person name="Wang L."/>
            <person name="Zheng H."/>
            <person name="Xu Z."/>
            <person name="Roellig D.M."/>
            <person name="Li N."/>
            <person name="Frace M.A."/>
            <person name="Tang K."/>
            <person name="Arrowood M.J."/>
            <person name="Moss D.M."/>
            <person name="Zhang L."/>
            <person name="Feng Y."/>
            <person name="Xiao L."/>
        </authorList>
    </citation>
    <scope>NUCLEOTIDE SEQUENCE [LARGE SCALE GENOMIC DNA]</scope>
    <source>
        <strain evidence="5 6">CHN_HEN01</strain>
    </source>
</reference>
<dbReference type="GO" id="GO:0016301">
    <property type="term" value="F:kinase activity"/>
    <property type="evidence" value="ECO:0007669"/>
    <property type="project" value="UniProtKB-KW"/>
</dbReference>
<feature type="region of interest" description="Disordered" evidence="2">
    <location>
        <begin position="1"/>
        <end position="45"/>
    </location>
</feature>
<evidence type="ECO:0000256" key="1">
    <source>
        <dbReference type="SAM" id="Coils"/>
    </source>
</evidence>
<dbReference type="GO" id="GO:0034236">
    <property type="term" value="F:protein kinase A catalytic subunit binding"/>
    <property type="evidence" value="ECO:0007669"/>
    <property type="project" value="TreeGrafter"/>
</dbReference>
<gene>
    <name evidence="5" type="ORF">cyc_07023</name>
</gene>
<dbReference type="GO" id="GO:0005509">
    <property type="term" value="F:calcium ion binding"/>
    <property type="evidence" value="ECO:0007669"/>
    <property type="project" value="InterPro"/>
</dbReference>
<dbReference type="GO" id="GO:0030552">
    <property type="term" value="F:cAMP binding"/>
    <property type="evidence" value="ECO:0007669"/>
    <property type="project" value="TreeGrafter"/>
</dbReference>
<dbReference type="PANTHER" id="PTHR11635">
    <property type="entry name" value="CAMP-DEPENDENT PROTEIN KINASE REGULATORY CHAIN"/>
    <property type="match status" value="1"/>
</dbReference>
<feature type="domain" description="Cyclic nucleotide-binding" evidence="3">
    <location>
        <begin position="1637"/>
        <end position="1758"/>
    </location>
</feature>
<feature type="region of interest" description="Disordered" evidence="2">
    <location>
        <begin position="873"/>
        <end position="916"/>
    </location>
</feature>